<dbReference type="EMBL" id="MU269087">
    <property type="protein sequence ID" value="KAH7903267.1"/>
    <property type="molecule type" value="Genomic_DNA"/>
</dbReference>
<evidence type="ECO:0000313" key="2">
    <source>
        <dbReference type="Proteomes" id="UP000790377"/>
    </source>
</evidence>
<proteinExistence type="predicted"/>
<name>A0ACB7ZR06_9AGAM</name>
<protein>
    <submittedName>
        <fullName evidence="1">Uncharacterized protein</fullName>
    </submittedName>
</protein>
<keyword evidence="2" id="KW-1185">Reference proteome</keyword>
<gene>
    <name evidence="1" type="ORF">BJ138DRAFT_1120552</name>
</gene>
<comment type="caution">
    <text evidence="1">The sequence shown here is derived from an EMBL/GenBank/DDBJ whole genome shotgun (WGS) entry which is preliminary data.</text>
</comment>
<organism evidence="1 2">
    <name type="scientific">Hygrophoropsis aurantiaca</name>
    <dbReference type="NCBI Taxonomy" id="72124"/>
    <lineage>
        <taxon>Eukaryota</taxon>
        <taxon>Fungi</taxon>
        <taxon>Dikarya</taxon>
        <taxon>Basidiomycota</taxon>
        <taxon>Agaricomycotina</taxon>
        <taxon>Agaricomycetes</taxon>
        <taxon>Agaricomycetidae</taxon>
        <taxon>Boletales</taxon>
        <taxon>Coniophorineae</taxon>
        <taxon>Hygrophoropsidaceae</taxon>
        <taxon>Hygrophoropsis</taxon>
    </lineage>
</organism>
<dbReference type="Proteomes" id="UP000790377">
    <property type="component" value="Unassembled WGS sequence"/>
</dbReference>
<reference evidence="1" key="1">
    <citation type="journal article" date="2021" name="New Phytol.">
        <title>Evolutionary innovations through gain and loss of genes in the ectomycorrhizal Boletales.</title>
        <authorList>
            <person name="Wu G."/>
            <person name="Miyauchi S."/>
            <person name="Morin E."/>
            <person name="Kuo A."/>
            <person name="Drula E."/>
            <person name="Varga T."/>
            <person name="Kohler A."/>
            <person name="Feng B."/>
            <person name="Cao Y."/>
            <person name="Lipzen A."/>
            <person name="Daum C."/>
            <person name="Hundley H."/>
            <person name="Pangilinan J."/>
            <person name="Johnson J."/>
            <person name="Barry K."/>
            <person name="LaButti K."/>
            <person name="Ng V."/>
            <person name="Ahrendt S."/>
            <person name="Min B."/>
            <person name="Choi I.G."/>
            <person name="Park H."/>
            <person name="Plett J.M."/>
            <person name="Magnuson J."/>
            <person name="Spatafora J.W."/>
            <person name="Nagy L.G."/>
            <person name="Henrissat B."/>
            <person name="Grigoriev I.V."/>
            <person name="Yang Z.L."/>
            <person name="Xu J."/>
            <person name="Martin F.M."/>
        </authorList>
    </citation>
    <scope>NUCLEOTIDE SEQUENCE</scope>
    <source>
        <strain evidence="1">ATCC 28755</strain>
    </source>
</reference>
<accession>A0ACB7ZR06</accession>
<evidence type="ECO:0000313" key="1">
    <source>
        <dbReference type="EMBL" id="KAH7903267.1"/>
    </source>
</evidence>
<sequence length="154" mass="17487">MPDSQFDVQDRLRDMEIQRPGLLYATLGSVPTIVDDPLIEGANKFKSIEDLYVECWVRQRGFYDTSTRRAKLRRTYYSVPNLDTVLLDFAYTIFSEEGESDPPINALVSGMVPPRPNGSSVQGNFLVMKHDLNSKGLLDICDDDRSVVNVILRR</sequence>